<name>A0ABP5XP07_9ACTN</name>
<accession>A0ABP5XP07</accession>
<dbReference type="EMBL" id="BAAASZ010000031">
    <property type="protein sequence ID" value="GAA2457039.1"/>
    <property type="molecule type" value="Genomic_DNA"/>
</dbReference>
<evidence type="ECO:0000313" key="2">
    <source>
        <dbReference type="EMBL" id="GAA2457039.1"/>
    </source>
</evidence>
<reference evidence="3" key="1">
    <citation type="journal article" date="2019" name="Int. J. Syst. Evol. Microbiol.">
        <title>The Global Catalogue of Microorganisms (GCM) 10K type strain sequencing project: providing services to taxonomists for standard genome sequencing and annotation.</title>
        <authorList>
            <consortium name="The Broad Institute Genomics Platform"/>
            <consortium name="The Broad Institute Genome Sequencing Center for Infectious Disease"/>
            <person name="Wu L."/>
            <person name="Ma J."/>
        </authorList>
    </citation>
    <scope>NUCLEOTIDE SEQUENCE [LARGE SCALE GENOMIC DNA]</scope>
    <source>
        <strain evidence="3">JCM 6305</strain>
    </source>
</reference>
<gene>
    <name evidence="2" type="ORF">GCM10010405_46370</name>
</gene>
<protein>
    <submittedName>
        <fullName evidence="2">Uncharacterized protein</fullName>
    </submittedName>
</protein>
<evidence type="ECO:0000256" key="1">
    <source>
        <dbReference type="SAM" id="MobiDB-lite"/>
    </source>
</evidence>
<dbReference type="RefSeq" id="WP_344326680.1">
    <property type="nucleotide sequence ID" value="NZ_BAAASZ010000031.1"/>
</dbReference>
<feature type="region of interest" description="Disordered" evidence="1">
    <location>
        <begin position="153"/>
        <end position="212"/>
    </location>
</feature>
<feature type="compositionally biased region" description="Acidic residues" evidence="1">
    <location>
        <begin position="82"/>
        <end position="92"/>
    </location>
</feature>
<feature type="region of interest" description="Disordered" evidence="1">
    <location>
        <begin position="77"/>
        <end position="96"/>
    </location>
</feature>
<organism evidence="2 3">
    <name type="scientific">Streptomyces macrosporus</name>
    <dbReference type="NCBI Taxonomy" id="44032"/>
    <lineage>
        <taxon>Bacteria</taxon>
        <taxon>Bacillati</taxon>
        <taxon>Actinomycetota</taxon>
        <taxon>Actinomycetes</taxon>
        <taxon>Kitasatosporales</taxon>
        <taxon>Streptomycetaceae</taxon>
        <taxon>Streptomyces</taxon>
    </lineage>
</organism>
<evidence type="ECO:0000313" key="3">
    <source>
        <dbReference type="Proteomes" id="UP001501638"/>
    </source>
</evidence>
<proteinExistence type="predicted"/>
<sequence>MSALQKAAERLCRGSLVLVRRPGEWVMAEKDWEDRGWRAFGVLGGGLWAGSAVYTERGLMWVAAGSVVGLAWVAGRSPKDEEPGEEQGEEEPAGPGLGELVAAMHELADPHVHLSALARALGVDNARVRELLKEAGVPTKAVRMSGSVSTGVDAAHFPPLPSPSPDAPESDVVAGQASNNNSNNAPRVVREQGMTIIYEPSETAARRGEVAR</sequence>
<keyword evidence="3" id="KW-1185">Reference proteome</keyword>
<comment type="caution">
    <text evidence="2">The sequence shown here is derived from an EMBL/GenBank/DDBJ whole genome shotgun (WGS) entry which is preliminary data.</text>
</comment>
<dbReference type="Proteomes" id="UP001501638">
    <property type="component" value="Unassembled WGS sequence"/>
</dbReference>